<dbReference type="GO" id="GO:0003964">
    <property type="term" value="F:RNA-directed DNA polymerase activity"/>
    <property type="evidence" value="ECO:0007669"/>
    <property type="project" value="UniProtKB-KW"/>
</dbReference>
<dbReference type="Gene3D" id="3.10.10.10">
    <property type="entry name" value="HIV Type 1 Reverse Transcriptase, subunit A, domain 1"/>
    <property type="match status" value="1"/>
</dbReference>
<dbReference type="InterPro" id="IPR043502">
    <property type="entry name" value="DNA/RNA_pol_sf"/>
</dbReference>
<name>A0ABQ5ALQ9_9ASTR</name>
<dbReference type="Proteomes" id="UP001151760">
    <property type="component" value="Unassembled WGS sequence"/>
</dbReference>
<dbReference type="Gene3D" id="1.10.340.70">
    <property type="match status" value="1"/>
</dbReference>
<reference evidence="3" key="1">
    <citation type="journal article" date="2022" name="Int. J. Mol. Sci.">
        <title>Draft Genome of Tanacetum Coccineum: Genomic Comparison of Closely Related Tanacetum-Family Plants.</title>
        <authorList>
            <person name="Yamashiro T."/>
            <person name="Shiraishi A."/>
            <person name="Nakayama K."/>
            <person name="Satake H."/>
        </authorList>
    </citation>
    <scope>NUCLEOTIDE SEQUENCE</scope>
</reference>
<accession>A0ABQ5ALQ9</accession>
<evidence type="ECO:0000259" key="2">
    <source>
        <dbReference type="Pfam" id="PF17921"/>
    </source>
</evidence>
<keyword evidence="3" id="KW-0695">RNA-directed DNA polymerase</keyword>
<dbReference type="InterPro" id="IPR041588">
    <property type="entry name" value="Integrase_H2C2"/>
</dbReference>
<organism evidence="3 4">
    <name type="scientific">Tanacetum coccineum</name>
    <dbReference type="NCBI Taxonomy" id="301880"/>
    <lineage>
        <taxon>Eukaryota</taxon>
        <taxon>Viridiplantae</taxon>
        <taxon>Streptophyta</taxon>
        <taxon>Embryophyta</taxon>
        <taxon>Tracheophyta</taxon>
        <taxon>Spermatophyta</taxon>
        <taxon>Magnoliopsida</taxon>
        <taxon>eudicotyledons</taxon>
        <taxon>Gunneridae</taxon>
        <taxon>Pentapetalae</taxon>
        <taxon>asterids</taxon>
        <taxon>campanulids</taxon>
        <taxon>Asterales</taxon>
        <taxon>Asteraceae</taxon>
        <taxon>Asteroideae</taxon>
        <taxon>Anthemideae</taxon>
        <taxon>Anthemidinae</taxon>
        <taxon>Tanacetum</taxon>
    </lineage>
</organism>
<protein>
    <submittedName>
        <fullName evidence="3">Reverse transcriptase domain-containing protein</fullName>
    </submittedName>
</protein>
<comment type="caution">
    <text evidence="3">The sequence shown here is derived from an EMBL/GenBank/DDBJ whole genome shotgun (WGS) entry which is preliminary data.</text>
</comment>
<dbReference type="EMBL" id="BQNB010012330">
    <property type="protein sequence ID" value="GJT02191.1"/>
    <property type="molecule type" value="Genomic_DNA"/>
</dbReference>
<reference evidence="3" key="2">
    <citation type="submission" date="2022-01" db="EMBL/GenBank/DDBJ databases">
        <authorList>
            <person name="Yamashiro T."/>
            <person name="Shiraishi A."/>
            <person name="Satake H."/>
            <person name="Nakayama K."/>
        </authorList>
    </citation>
    <scope>NUCLEOTIDE SEQUENCE</scope>
</reference>
<dbReference type="CDD" id="cd01647">
    <property type="entry name" value="RT_LTR"/>
    <property type="match status" value="1"/>
</dbReference>
<proteinExistence type="predicted"/>
<dbReference type="Pfam" id="PF17921">
    <property type="entry name" value="Integrase_H2C2"/>
    <property type="match status" value="1"/>
</dbReference>
<keyword evidence="3" id="KW-0548">Nucleotidyltransferase</keyword>
<dbReference type="InterPro" id="IPR000477">
    <property type="entry name" value="RT_dom"/>
</dbReference>
<evidence type="ECO:0000313" key="3">
    <source>
        <dbReference type="EMBL" id="GJT02191.1"/>
    </source>
</evidence>
<keyword evidence="4" id="KW-1185">Reference proteome</keyword>
<keyword evidence="3" id="KW-0808">Transferase</keyword>
<feature type="domain" description="Reverse transcriptase" evidence="1">
    <location>
        <begin position="386"/>
        <end position="513"/>
    </location>
</feature>
<feature type="domain" description="Integrase zinc-binding" evidence="2">
    <location>
        <begin position="534"/>
        <end position="588"/>
    </location>
</feature>
<dbReference type="InterPro" id="IPR053134">
    <property type="entry name" value="RNA-dir_DNA_polymerase"/>
</dbReference>
<evidence type="ECO:0000313" key="4">
    <source>
        <dbReference type="Proteomes" id="UP001151760"/>
    </source>
</evidence>
<dbReference type="PANTHER" id="PTHR24559">
    <property type="entry name" value="TRANSPOSON TY3-I GAG-POL POLYPROTEIN"/>
    <property type="match status" value="1"/>
</dbReference>
<sequence length="668" mass="77281">MRAFIREFKTSNELLFKERNNSLSELRFEVHGLSRVIDNTLNCGVKRVTTRGEKMTTQDIRDDNTNIHTKEPPVVHHDKPVEPKEVLVENQPHMTKELVVQQSIELQTPSIPFPRRLRKEKEEAKQFKFLDNLKQLHIYLPFIEALAQIPKYAKFLKSLLTNKTRLEEAFTVTMSERCSTVLLNKLPSKEKDPGSFTIPCDIGNLHINIALADLGARDKSGDDSDLRTPIRRIDPFNTSYSVAQETARPDGVKSEHLYSASANEIDEKKLELKDLPHHLEYAYLHGDKSFPIIIFSKLSKKEKMLLLQVLEKRKGAIAWEMLDIKGIIQDVVKNEIVKLLDSGLIYPISDSLWVSPIHVVPKKGGMTVVLNDNNELIPFRIVTGWCVCIDYHKLNDTTQKDHFPLPFIDQMLECLSGNEYYCFLDGFSGFFQIPIAPEDQEKTTFTFPYGTFAYRRMSFGLCNAPTTFQRCTTTIFYDMVEDFMEVFMDDFLVFEEEITDEFPNEHLMILKAELNDDEPWLCLDNVMRRCVAGKEILEILAHCHSRPTRGHHSASITRRKVYESEFFWPSIFKDAKEYVMRCNACQRSGNISSRSEMPQNNIQMHPGKLKSKWYSPKVVKSVYPYGTVKITDKNRIRFGVNGQRLKKYYDGHIDTEDIEDVEFEEDTA</sequence>
<dbReference type="SUPFAM" id="SSF56672">
    <property type="entry name" value="DNA/RNA polymerases"/>
    <property type="match status" value="1"/>
</dbReference>
<dbReference type="PANTHER" id="PTHR24559:SF444">
    <property type="entry name" value="REVERSE TRANSCRIPTASE DOMAIN-CONTAINING PROTEIN"/>
    <property type="match status" value="1"/>
</dbReference>
<dbReference type="Pfam" id="PF00078">
    <property type="entry name" value="RVT_1"/>
    <property type="match status" value="1"/>
</dbReference>
<gene>
    <name evidence="3" type="ORF">Tco_0823360</name>
</gene>
<evidence type="ECO:0000259" key="1">
    <source>
        <dbReference type="Pfam" id="PF00078"/>
    </source>
</evidence>